<dbReference type="SUPFAM" id="SSF51126">
    <property type="entry name" value="Pectin lyase-like"/>
    <property type="match status" value="1"/>
</dbReference>
<proteinExistence type="predicted"/>
<dbReference type="NCBIfam" id="TIGR01414">
    <property type="entry name" value="autotrans_barl"/>
    <property type="match status" value="1"/>
</dbReference>
<dbReference type="Pfam" id="PF03797">
    <property type="entry name" value="Autotransporter"/>
    <property type="match status" value="1"/>
</dbReference>
<gene>
    <name evidence="4" type="ORF">QO015_003761</name>
</gene>
<dbReference type="SUPFAM" id="SSF103515">
    <property type="entry name" value="Autotransporter"/>
    <property type="match status" value="1"/>
</dbReference>
<dbReference type="SUPFAM" id="SSF48317">
    <property type="entry name" value="Acid phosphatase/Vanadium-dependent haloperoxidase"/>
    <property type="match status" value="1"/>
</dbReference>
<accession>A0ABU0MB50</accession>
<dbReference type="InterPro" id="IPR013425">
    <property type="entry name" value="Autotrns_rpt"/>
</dbReference>
<dbReference type="PANTHER" id="PTHR35037:SF3">
    <property type="entry name" value="C-TERMINAL REGION OF AIDA-LIKE PROTEIN"/>
    <property type="match status" value="1"/>
</dbReference>
<dbReference type="SMART" id="SM00869">
    <property type="entry name" value="Autotransporter"/>
    <property type="match status" value="1"/>
</dbReference>
<keyword evidence="1 2" id="KW-0732">Signal</keyword>
<dbReference type="Gene3D" id="1.20.144.10">
    <property type="entry name" value="Phosphatidic acid phosphatase type 2/haloperoxidase"/>
    <property type="match status" value="1"/>
</dbReference>
<dbReference type="Pfam" id="PF12951">
    <property type="entry name" value="PATR"/>
    <property type="match status" value="1"/>
</dbReference>
<dbReference type="InterPro" id="IPR000326">
    <property type="entry name" value="PAP2/HPO"/>
</dbReference>
<dbReference type="InterPro" id="IPR005546">
    <property type="entry name" value="Autotransporte_beta"/>
</dbReference>
<sequence length="1096" mass="110129">MTRPVRAAPFALPAGKGLMSCARDGAGVALALTALLAATPALAQTADFGSVEVCVSSTCASVQQAGQIDAVSTFGNLLSTQEGRALLDANMAAIEQIYATSTPEQKSIAVPNSEDIFVPPVISEHIWNMVPTETGAAMAGLSGAQLLPGSVVDLLNAPLNGTLQISAIKDAYATGNTYGLAYGLLPGHPGAALDPRPYLTSSAIADTPWSKIEGVPHDLAENQKEQWKDNEGQAAFQSGHTTAGYTTALLYAVLLPEQYQPLMTAAQEFGLSRNVLGLHYPTDVIGGRIVATYDMVQLLSNNPSYSSNFGTLIDAASAELHAMLGSTVSTPYASCAGGVSNAVGCVAGGAFPDPVDLAAANAAHIASITYGLPSVGSTTDEPIVPANAETLIATRFPYLSAEQRRAVLASTELPSGVPLDDHATGWARLNLYAAAGGYGSFENDVVVTMDATRGGFNAIDFWSNDIDGPGGLTKAGSGTLVLGGTNSYLGGTTVTGGILALSGTLGGDFAIGEAGAFISGGGYQVAPAASMINQGTFVSVNGPVVNLGTLVNGGMLAGGVLNAGSMINASGGSVIGDVVSSGLLDNDGLIDGSVTNSGRLQGTGTMASLANAGVVAPGQAGGLGNLTVSGAATFSAGSTYEAGIGASGQSDRIYVGGSAALGGALDLIAAPGTLDMPSSYTVLVAGGGITGSFTSVNDPFGSAYPFLDIAVTTTPTSVIASSVPDLAAITSGWGTENQNAVAAALAAHPESDRLLAAASVLNLQTAGLAFDQLSGQIYPATLTVMQEQSATLRDAVGARLRQADEDSSNGAGPATAALAPGLESSVWMQGYGYWGETDASGNTAELSRDSGGFVAGADAKVTDGLRLGIAGGYGSTSYAQSALGSSASMTSWDLAFYGGAALGPVALRFGGAYEWQDMATSRTVTMATFSDSLAADVDGGTGQFFAEVSHHVALGVARIEPYAGLAYVHANLDDAEEIGGAAALAIEPGSLSNTYSTLGLRVEAPLPIVSDALSLSGNLGWRYAFGDVTPVSTLAFAAGDDPFAVVGPAIGRNAAIVDLGASYRFGQAVAADIRYSGAFADNGQSNGLNGLLSVRF</sequence>
<keyword evidence="5" id="KW-1185">Reference proteome</keyword>
<dbReference type="InterPro" id="IPR051551">
    <property type="entry name" value="Autotransporter_adhesion"/>
</dbReference>
<dbReference type="InterPro" id="IPR006315">
    <property type="entry name" value="OM_autotransptr_brl_dom"/>
</dbReference>
<dbReference type="InterPro" id="IPR011050">
    <property type="entry name" value="Pectin_lyase_fold/virulence"/>
</dbReference>
<dbReference type="PANTHER" id="PTHR35037">
    <property type="entry name" value="C-TERMINAL REGION OF AIDA-LIKE PROTEIN"/>
    <property type="match status" value="1"/>
</dbReference>
<evidence type="ECO:0000256" key="2">
    <source>
        <dbReference type="SAM" id="SignalP"/>
    </source>
</evidence>
<dbReference type="EMBL" id="JAUSWJ010000001">
    <property type="protein sequence ID" value="MDQ0518148.1"/>
    <property type="molecule type" value="Genomic_DNA"/>
</dbReference>
<evidence type="ECO:0000313" key="4">
    <source>
        <dbReference type="EMBL" id="MDQ0518148.1"/>
    </source>
</evidence>
<dbReference type="NCBIfam" id="TIGR02601">
    <property type="entry name" value="autotrns_rpt"/>
    <property type="match status" value="1"/>
</dbReference>
<feature type="signal peptide" evidence="2">
    <location>
        <begin position="1"/>
        <end position="43"/>
    </location>
</feature>
<evidence type="ECO:0000259" key="3">
    <source>
        <dbReference type="PROSITE" id="PS51208"/>
    </source>
</evidence>
<evidence type="ECO:0000256" key="1">
    <source>
        <dbReference type="ARBA" id="ARBA00022729"/>
    </source>
</evidence>
<reference evidence="4 5" key="1">
    <citation type="submission" date="2023-07" db="EMBL/GenBank/DDBJ databases">
        <title>Genomic Encyclopedia of Type Strains, Phase IV (KMG-IV): sequencing the most valuable type-strain genomes for metagenomic binning, comparative biology and taxonomic classification.</title>
        <authorList>
            <person name="Goeker M."/>
        </authorList>
    </citation>
    <scope>NUCLEOTIDE SEQUENCE [LARGE SCALE GENOMIC DNA]</scope>
    <source>
        <strain evidence="4 5">B1-1</strain>
    </source>
</reference>
<dbReference type="InterPro" id="IPR036709">
    <property type="entry name" value="Autotransporte_beta_dom_sf"/>
</dbReference>
<dbReference type="Gene3D" id="2.40.128.130">
    <property type="entry name" value="Autotransporter beta-domain"/>
    <property type="match status" value="1"/>
</dbReference>
<dbReference type="RefSeq" id="WP_266283563.1">
    <property type="nucleotide sequence ID" value="NZ_JAPKNF010000003.1"/>
</dbReference>
<dbReference type="PROSITE" id="PS51208">
    <property type="entry name" value="AUTOTRANSPORTER"/>
    <property type="match status" value="1"/>
</dbReference>
<dbReference type="Pfam" id="PF01569">
    <property type="entry name" value="PAP2"/>
    <property type="match status" value="1"/>
</dbReference>
<name>A0ABU0MB50_9HYPH</name>
<dbReference type="InterPro" id="IPR036938">
    <property type="entry name" value="PAP2/HPO_sf"/>
</dbReference>
<comment type="caution">
    <text evidence="4">The sequence shown here is derived from an EMBL/GenBank/DDBJ whole genome shotgun (WGS) entry which is preliminary data.</text>
</comment>
<dbReference type="Proteomes" id="UP001223743">
    <property type="component" value="Unassembled WGS sequence"/>
</dbReference>
<feature type="domain" description="Autotransporter" evidence="3">
    <location>
        <begin position="819"/>
        <end position="1096"/>
    </location>
</feature>
<evidence type="ECO:0000313" key="5">
    <source>
        <dbReference type="Proteomes" id="UP001223743"/>
    </source>
</evidence>
<feature type="chain" id="PRO_5045055779" evidence="2">
    <location>
        <begin position="44"/>
        <end position="1096"/>
    </location>
</feature>
<protein>
    <submittedName>
        <fullName evidence="4">Outer membrane autotransporter protein</fullName>
    </submittedName>
</protein>
<organism evidence="4 5">
    <name type="scientific">Kaistia geumhonensis</name>
    <dbReference type="NCBI Taxonomy" id="410839"/>
    <lineage>
        <taxon>Bacteria</taxon>
        <taxon>Pseudomonadati</taxon>
        <taxon>Pseudomonadota</taxon>
        <taxon>Alphaproteobacteria</taxon>
        <taxon>Hyphomicrobiales</taxon>
        <taxon>Kaistiaceae</taxon>
        <taxon>Kaistia</taxon>
    </lineage>
</organism>